<organism evidence="14 15">
    <name type="scientific">Roseibium aggregatum</name>
    <dbReference type="NCBI Taxonomy" id="187304"/>
    <lineage>
        <taxon>Bacteria</taxon>
        <taxon>Pseudomonadati</taxon>
        <taxon>Pseudomonadota</taxon>
        <taxon>Alphaproteobacteria</taxon>
        <taxon>Hyphomicrobiales</taxon>
        <taxon>Stappiaceae</taxon>
        <taxon>Roseibium</taxon>
    </lineage>
</organism>
<comment type="similarity">
    <text evidence="2 11 12">Belongs to the ATPase A chain family.</text>
</comment>
<feature type="region of interest" description="Disordered" evidence="13">
    <location>
        <begin position="220"/>
        <end position="246"/>
    </location>
</feature>
<dbReference type="Pfam" id="PF00119">
    <property type="entry name" value="ATP-synt_A"/>
    <property type="match status" value="1"/>
</dbReference>
<keyword evidence="11" id="KW-1003">Cell membrane</keyword>
<sequence length="246" mass="26275">MMENPLTLEPLLSIGPVPITAPVAVTWAIMLALTLGSWLATRRLSLQPGKLQTVLELFVTTVDGQIRDTMQTDPSPYRTLIGTIFLFVLIANWSSLIPGIEPPTAHLETDAALALIVFAATVWFGIATRGLKGYLATFAEPSWVMIPLNLVEQITRTFSLIVRLFGNVMSGVFVVGIVLSLAGLLVPIPLMALDLLTGTVQAYIFAILATVFIGAAANGEAPGDTSSKTPSQAPTQETSNQETETP</sequence>
<reference evidence="14" key="1">
    <citation type="submission" date="2020-12" db="EMBL/GenBank/DDBJ databases">
        <title>Oil enriched cultivation method for isolating marine PHA-producing bacteria.</title>
        <authorList>
            <person name="Zheng W."/>
            <person name="Yu S."/>
            <person name="Huang Y."/>
        </authorList>
    </citation>
    <scope>NUCLEOTIDE SEQUENCE</scope>
    <source>
        <strain evidence="14">SY-2-12</strain>
    </source>
</reference>
<keyword evidence="3 11" id="KW-0813">Transport</keyword>
<dbReference type="GO" id="GO:0045259">
    <property type="term" value="C:proton-transporting ATP synthase complex"/>
    <property type="evidence" value="ECO:0007669"/>
    <property type="project" value="UniProtKB-KW"/>
</dbReference>
<evidence type="ECO:0000256" key="6">
    <source>
        <dbReference type="ARBA" id="ARBA00022781"/>
    </source>
</evidence>
<name>A0A939EEN6_9HYPH</name>
<proteinExistence type="inferred from homology"/>
<dbReference type="Gene3D" id="1.20.120.220">
    <property type="entry name" value="ATP synthase, F0 complex, subunit A"/>
    <property type="match status" value="1"/>
</dbReference>
<keyword evidence="7 11" id="KW-1133">Transmembrane helix</keyword>
<evidence type="ECO:0000256" key="10">
    <source>
        <dbReference type="ARBA" id="ARBA00023310"/>
    </source>
</evidence>
<dbReference type="PANTHER" id="PTHR42823:SF3">
    <property type="entry name" value="ATP SYNTHASE SUBUNIT A, CHLOROPLASTIC"/>
    <property type="match status" value="1"/>
</dbReference>
<accession>A0A939EEN6</accession>
<evidence type="ECO:0000256" key="9">
    <source>
        <dbReference type="ARBA" id="ARBA00023136"/>
    </source>
</evidence>
<evidence type="ECO:0000256" key="11">
    <source>
        <dbReference type="HAMAP-Rule" id="MF_01393"/>
    </source>
</evidence>
<dbReference type="InterPro" id="IPR035908">
    <property type="entry name" value="F0_ATP_A_sf"/>
</dbReference>
<evidence type="ECO:0000313" key="15">
    <source>
        <dbReference type="Proteomes" id="UP000664096"/>
    </source>
</evidence>
<dbReference type="InterPro" id="IPR045082">
    <property type="entry name" value="ATP_syn_F0_a_bact/chloroplast"/>
</dbReference>
<evidence type="ECO:0000256" key="8">
    <source>
        <dbReference type="ARBA" id="ARBA00023065"/>
    </source>
</evidence>
<keyword evidence="10 11" id="KW-0066">ATP synthesis</keyword>
<dbReference type="SUPFAM" id="SSF81336">
    <property type="entry name" value="F1F0 ATP synthase subunit A"/>
    <property type="match status" value="1"/>
</dbReference>
<dbReference type="GO" id="GO:0005886">
    <property type="term" value="C:plasma membrane"/>
    <property type="evidence" value="ECO:0007669"/>
    <property type="project" value="UniProtKB-SubCell"/>
</dbReference>
<feature type="transmembrane region" description="Helical" evidence="11">
    <location>
        <begin position="20"/>
        <end position="40"/>
    </location>
</feature>
<evidence type="ECO:0000256" key="2">
    <source>
        <dbReference type="ARBA" id="ARBA00006810"/>
    </source>
</evidence>
<evidence type="ECO:0000256" key="4">
    <source>
        <dbReference type="ARBA" id="ARBA00022547"/>
    </source>
</evidence>
<evidence type="ECO:0000256" key="13">
    <source>
        <dbReference type="SAM" id="MobiDB-lite"/>
    </source>
</evidence>
<dbReference type="PANTHER" id="PTHR42823">
    <property type="entry name" value="ATP SYNTHASE SUBUNIT A, CHLOROPLASTIC"/>
    <property type="match status" value="1"/>
</dbReference>
<feature type="transmembrane region" description="Helical" evidence="11">
    <location>
        <begin position="164"/>
        <end position="188"/>
    </location>
</feature>
<dbReference type="HAMAP" id="MF_01393">
    <property type="entry name" value="ATP_synth_a_bact"/>
    <property type="match status" value="1"/>
</dbReference>
<comment type="function">
    <text evidence="11 12">Key component of the proton channel; it plays a direct role in the translocation of protons across the membrane.</text>
</comment>
<comment type="caution">
    <text evidence="14">The sequence shown here is derived from an EMBL/GenBank/DDBJ whole genome shotgun (WGS) entry which is preliminary data.</text>
</comment>
<feature type="compositionally biased region" description="Polar residues" evidence="13">
    <location>
        <begin position="224"/>
        <end position="246"/>
    </location>
</feature>
<dbReference type="EMBL" id="JAEKJZ010000002">
    <property type="protein sequence ID" value="MBN9671376.1"/>
    <property type="molecule type" value="Genomic_DNA"/>
</dbReference>
<keyword evidence="9 11" id="KW-0472">Membrane</keyword>
<keyword evidence="5 11" id="KW-0812">Transmembrane</keyword>
<dbReference type="PRINTS" id="PR00123">
    <property type="entry name" value="ATPASEA"/>
</dbReference>
<dbReference type="CDD" id="cd00310">
    <property type="entry name" value="ATP-synt_Fo_a_6"/>
    <property type="match status" value="1"/>
</dbReference>
<evidence type="ECO:0000256" key="12">
    <source>
        <dbReference type="RuleBase" id="RU000483"/>
    </source>
</evidence>
<dbReference type="GO" id="GO:0042777">
    <property type="term" value="P:proton motive force-driven plasma membrane ATP synthesis"/>
    <property type="evidence" value="ECO:0007669"/>
    <property type="project" value="TreeGrafter"/>
</dbReference>
<evidence type="ECO:0000256" key="3">
    <source>
        <dbReference type="ARBA" id="ARBA00022448"/>
    </source>
</evidence>
<comment type="subcellular location">
    <subcellularLocation>
        <location evidence="11 12">Cell membrane</location>
        <topology evidence="11 12">Multi-pass membrane protein</topology>
    </subcellularLocation>
    <subcellularLocation>
        <location evidence="1">Membrane</location>
        <topology evidence="1">Multi-pass membrane protein</topology>
    </subcellularLocation>
</comment>
<dbReference type="InterPro" id="IPR000568">
    <property type="entry name" value="ATP_synth_F0_asu"/>
</dbReference>
<keyword evidence="8 11" id="KW-0406">Ion transport</keyword>
<evidence type="ECO:0000256" key="1">
    <source>
        <dbReference type="ARBA" id="ARBA00004141"/>
    </source>
</evidence>
<keyword evidence="4 11" id="KW-0138">CF(0)</keyword>
<gene>
    <name evidence="11" type="primary">atpB</name>
    <name evidence="14" type="ORF">JF539_13595</name>
</gene>
<keyword evidence="6 11" id="KW-0375">Hydrogen ion transport</keyword>
<dbReference type="Proteomes" id="UP000664096">
    <property type="component" value="Unassembled WGS sequence"/>
</dbReference>
<feature type="transmembrane region" description="Helical" evidence="11">
    <location>
        <begin position="200"/>
        <end position="218"/>
    </location>
</feature>
<dbReference type="NCBIfam" id="TIGR01131">
    <property type="entry name" value="ATP_synt_6_or_A"/>
    <property type="match status" value="1"/>
</dbReference>
<protein>
    <recommendedName>
        <fullName evidence="11 12">ATP synthase subunit a</fullName>
    </recommendedName>
    <alternativeName>
        <fullName evidence="11">ATP synthase F0 sector subunit a</fullName>
    </alternativeName>
    <alternativeName>
        <fullName evidence="11">F-ATPase subunit 6</fullName>
    </alternativeName>
</protein>
<feature type="transmembrane region" description="Helical" evidence="11">
    <location>
        <begin position="112"/>
        <end position="131"/>
    </location>
</feature>
<evidence type="ECO:0000256" key="5">
    <source>
        <dbReference type="ARBA" id="ARBA00022692"/>
    </source>
</evidence>
<evidence type="ECO:0000313" key="14">
    <source>
        <dbReference type="EMBL" id="MBN9671376.1"/>
    </source>
</evidence>
<feature type="transmembrane region" description="Helical" evidence="11">
    <location>
        <begin position="80"/>
        <end position="100"/>
    </location>
</feature>
<dbReference type="AlphaFoldDB" id="A0A939EEN6"/>
<dbReference type="GO" id="GO:0046933">
    <property type="term" value="F:proton-transporting ATP synthase activity, rotational mechanism"/>
    <property type="evidence" value="ECO:0007669"/>
    <property type="project" value="UniProtKB-UniRule"/>
</dbReference>
<dbReference type="NCBIfam" id="NF009955">
    <property type="entry name" value="PRK13421.1"/>
    <property type="match status" value="1"/>
</dbReference>
<evidence type="ECO:0000256" key="7">
    <source>
        <dbReference type="ARBA" id="ARBA00022989"/>
    </source>
</evidence>